<evidence type="ECO:0000256" key="1">
    <source>
        <dbReference type="SAM" id="MobiDB-lite"/>
    </source>
</evidence>
<feature type="compositionally biased region" description="Basic residues" evidence="1">
    <location>
        <begin position="34"/>
        <end position="46"/>
    </location>
</feature>
<dbReference type="EMBL" id="JAHYIQ010000019">
    <property type="protein sequence ID" value="KAK1123902.1"/>
    <property type="molecule type" value="Genomic_DNA"/>
</dbReference>
<feature type="compositionally biased region" description="Basic and acidic residues" evidence="1">
    <location>
        <begin position="47"/>
        <end position="56"/>
    </location>
</feature>
<keyword evidence="3" id="KW-1185">Reference proteome</keyword>
<sequence>MCTVMIRVMIHVQRPETKNSFDETLPSRTLPPRHFSRTTLPRRKRPELRLGNEKPSRRLDRTQISLVFNLIDYPSSTRQFVSFHNLHITNERRLSNALD</sequence>
<dbReference type="AlphaFoldDB" id="A0AA40FS48"/>
<evidence type="ECO:0000313" key="3">
    <source>
        <dbReference type="Proteomes" id="UP001177670"/>
    </source>
</evidence>
<reference evidence="2" key="1">
    <citation type="submission" date="2021-10" db="EMBL/GenBank/DDBJ databases">
        <title>Melipona bicolor Genome sequencing and assembly.</title>
        <authorList>
            <person name="Araujo N.S."/>
            <person name="Arias M.C."/>
        </authorList>
    </citation>
    <scope>NUCLEOTIDE SEQUENCE</scope>
    <source>
        <strain evidence="2">USP_2M_L1-L4_2017</strain>
        <tissue evidence="2">Whole body</tissue>
    </source>
</reference>
<name>A0AA40FS48_9HYME</name>
<proteinExistence type="predicted"/>
<comment type="caution">
    <text evidence="2">The sequence shown here is derived from an EMBL/GenBank/DDBJ whole genome shotgun (WGS) entry which is preliminary data.</text>
</comment>
<protein>
    <submittedName>
        <fullName evidence="2">Uncharacterized protein</fullName>
    </submittedName>
</protein>
<gene>
    <name evidence="2" type="ORF">K0M31_006932</name>
</gene>
<organism evidence="2 3">
    <name type="scientific">Melipona bicolor</name>
    <dbReference type="NCBI Taxonomy" id="60889"/>
    <lineage>
        <taxon>Eukaryota</taxon>
        <taxon>Metazoa</taxon>
        <taxon>Ecdysozoa</taxon>
        <taxon>Arthropoda</taxon>
        <taxon>Hexapoda</taxon>
        <taxon>Insecta</taxon>
        <taxon>Pterygota</taxon>
        <taxon>Neoptera</taxon>
        <taxon>Endopterygota</taxon>
        <taxon>Hymenoptera</taxon>
        <taxon>Apocrita</taxon>
        <taxon>Aculeata</taxon>
        <taxon>Apoidea</taxon>
        <taxon>Anthophila</taxon>
        <taxon>Apidae</taxon>
        <taxon>Melipona</taxon>
    </lineage>
</organism>
<feature type="region of interest" description="Disordered" evidence="1">
    <location>
        <begin position="18"/>
        <end position="56"/>
    </location>
</feature>
<evidence type="ECO:0000313" key="2">
    <source>
        <dbReference type="EMBL" id="KAK1123902.1"/>
    </source>
</evidence>
<accession>A0AA40FS48</accession>
<dbReference type="Proteomes" id="UP001177670">
    <property type="component" value="Unassembled WGS sequence"/>
</dbReference>